<dbReference type="EMBL" id="QBLH01001127">
    <property type="protein sequence ID" value="TGZ52992.1"/>
    <property type="molecule type" value="Genomic_DNA"/>
</dbReference>
<comment type="subcellular location">
    <subcellularLocation>
        <location evidence="1">Nucleus</location>
    </subcellularLocation>
</comment>
<feature type="domain" description="DUF1907" evidence="8">
    <location>
        <begin position="470"/>
        <end position="742"/>
    </location>
</feature>
<evidence type="ECO:0000256" key="6">
    <source>
        <dbReference type="ARBA" id="ARBA00023242"/>
    </source>
</evidence>
<name>A0A4S2KSL4_9HYME</name>
<evidence type="ECO:0000256" key="4">
    <source>
        <dbReference type="ARBA" id="ARBA00022801"/>
    </source>
</evidence>
<dbReference type="GO" id="GO:0008270">
    <property type="term" value="F:zinc ion binding"/>
    <property type="evidence" value="ECO:0007669"/>
    <property type="project" value="TreeGrafter"/>
</dbReference>
<comment type="subunit">
    <text evidence="2">Monomer.</text>
</comment>
<feature type="region of interest" description="Disordered" evidence="7">
    <location>
        <begin position="76"/>
        <end position="110"/>
    </location>
</feature>
<keyword evidence="5" id="KW-0862">Zinc</keyword>
<keyword evidence="6" id="KW-0539">Nucleus</keyword>
<evidence type="ECO:0000313" key="10">
    <source>
        <dbReference type="Proteomes" id="UP000310200"/>
    </source>
</evidence>
<dbReference type="PANTHER" id="PTHR13204">
    <property type="entry name" value="PTD012 PROTEIN"/>
    <property type="match status" value="1"/>
</dbReference>
<evidence type="ECO:0000256" key="3">
    <source>
        <dbReference type="ARBA" id="ARBA00022723"/>
    </source>
</evidence>
<dbReference type="Proteomes" id="UP000310200">
    <property type="component" value="Unassembled WGS sequence"/>
</dbReference>
<dbReference type="SMART" id="SM01168">
    <property type="entry name" value="DUF1907"/>
    <property type="match status" value="2"/>
</dbReference>
<organism evidence="9 10">
    <name type="scientific">Temnothorax longispinosus</name>
    <dbReference type="NCBI Taxonomy" id="300112"/>
    <lineage>
        <taxon>Eukaryota</taxon>
        <taxon>Metazoa</taxon>
        <taxon>Ecdysozoa</taxon>
        <taxon>Arthropoda</taxon>
        <taxon>Hexapoda</taxon>
        <taxon>Insecta</taxon>
        <taxon>Pterygota</taxon>
        <taxon>Neoptera</taxon>
        <taxon>Endopterygota</taxon>
        <taxon>Hymenoptera</taxon>
        <taxon>Apocrita</taxon>
        <taxon>Aculeata</taxon>
        <taxon>Formicoidea</taxon>
        <taxon>Formicidae</taxon>
        <taxon>Myrmicinae</taxon>
        <taxon>Temnothorax</taxon>
    </lineage>
</organism>
<dbReference type="GO" id="GO:0005634">
    <property type="term" value="C:nucleus"/>
    <property type="evidence" value="ECO:0007669"/>
    <property type="project" value="UniProtKB-SubCell"/>
</dbReference>
<feature type="domain" description="DUF1907" evidence="8">
    <location>
        <begin position="164"/>
        <end position="461"/>
    </location>
</feature>
<comment type="caution">
    <text evidence="9">The sequence shown here is derived from an EMBL/GenBank/DDBJ whole genome shotgun (WGS) entry which is preliminary data.</text>
</comment>
<dbReference type="AlphaFoldDB" id="A0A4S2KSL4"/>
<evidence type="ECO:0000256" key="1">
    <source>
        <dbReference type="ARBA" id="ARBA00004123"/>
    </source>
</evidence>
<sequence length="791" mass="89180">MALLVYRCYVLDYCQDGLQTPKILDYRRQNVGALLAGALAPIVWPLPLKGDNADEVTKRSGSRDYRRTEAAGCERERDGRCARGREPSRRDIDSSKSTVPAQMGAWTGGLARPSRDTRLHRVMLCNAGERRMENLSENGHASTINRPLRPIQLRPSTLSEIGRTLQDEMKFMFRELTVDIAACPCLTREPFNLAGIGLCGNPSLIEVGGYTAFMPFPHNNNARWNIKNIVSSFAYDSFIIGTGYAAKPYMPYNGHLIMNAIYRAPNIMNASRIVFAETSNGQRRIETLTIPDQMMCSFVGNFFLSEGREGNVLRIRAKGRESNTDIITMIHNILYKEFYVNKNRIVALGGVLRMRNGQVAQNVMPEEYPRLVTSFGDLVRWFQCHDIKLESDLIAVGTLLNNTPTELLVTEQRYGFYLPTRRHQFNSFSNYGAGGQFISDITKDDTEYEGYFNLATKIYSFPTLPEVATILQDGMESVFRELTVDIATCPCLTEEPFNLAGIGLNGNPSIIQVGDYTNLIPNPLYDSAKWNIEDMLLSTGYDSFIIGSGYAAYPYLPYNGHLIMNAAYKAPNITNASRIVFADKGQRRIVMLTQPKTTTCSFMGNFFLSEGRESNVLKVRAKGRQTDLDIITIMQDILYRHYPLGGVLRMRNGRVALNVMPKCYFQNKSSFRSLSKWFDCHDIELEQDLIAVGTIINTEPDILHYEQRYNSPLPRRHHQFHSFSNYGAGGQFVNDITRDTIENGKQGNVLKVYAKKRIGPLSFTESMQTTLADHFKDTVAKKASVCSNIIS</sequence>
<keyword evidence="10" id="KW-1185">Reference proteome</keyword>
<proteinExistence type="predicted"/>
<evidence type="ECO:0000256" key="2">
    <source>
        <dbReference type="ARBA" id="ARBA00011245"/>
    </source>
</evidence>
<evidence type="ECO:0000259" key="8">
    <source>
        <dbReference type="SMART" id="SM01168"/>
    </source>
</evidence>
<reference evidence="9 10" key="1">
    <citation type="journal article" date="2019" name="Philos. Trans. R. Soc. Lond., B, Biol. Sci.">
        <title>Ant behaviour and brain gene expression of defending hosts depend on the ecological success of the intruding social parasite.</title>
        <authorList>
            <person name="Kaur R."/>
            <person name="Stoldt M."/>
            <person name="Jongepier E."/>
            <person name="Feldmeyer B."/>
            <person name="Menzel F."/>
            <person name="Bornberg-Bauer E."/>
            <person name="Foitzik S."/>
        </authorList>
    </citation>
    <scope>NUCLEOTIDE SEQUENCE [LARGE SCALE GENOMIC DNA]</scope>
    <source>
        <tissue evidence="9">Whole body</tissue>
    </source>
</reference>
<evidence type="ECO:0000256" key="7">
    <source>
        <dbReference type="SAM" id="MobiDB-lite"/>
    </source>
</evidence>
<protein>
    <submittedName>
        <fullName evidence="9">Ester hydrolase-like protein</fullName>
    </submittedName>
</protein>
<gene>
    <name evidence="9" type="ORF">DBV15_00594</name>
</gene>
<evidence type="ECO:0000256" key="5">
    <source>
        <dbReference type="ARBA" id="ARBA00022833"/>
    </source>
</evidence>
<evidence type="ECO:0000313" key="9">
    <source>
        <dbReference type="EMBL" id="TGZ52992.1"/>
    </source>
</evidence>
<dbReference type="SUPFAM" id="SSF117856">
    <property type="entry name" value="AF0104/ALDC/Ptd012-like"/>
    <property type="match status" value="3"/>
</dbReference>
<dbReference type="GO" id="GO:0016788">
    <property type="term" value="F:hydrolase activity, acting on ester bonds"/>
    <property type="evidence" value="ECO:0007669"/>
    <property type="project" value="TreeGrafter"/>
</dbReference>
<feature type="compositionally biased region" description="Basic and acidic residues" evidence="7">
    <location>
        <begin position="76"/>
        <end position="94"/>
    </location>
</feature>
<dbReference type="InterPro" id="IPR015021">
    <property type="entry name" value="C11orf54_DUF1907"/>
</dbReference>
<keyword evidence="3" id="KW-0479">Metal-binding</keyword>
<accession>A0A4S2KSL4</accession>
<keyword evidence="4 9" id="KW-0378">Hydrolase</keyword>
<dbReference type="PANTHER" id="PTHR13204:SF1">
    <property type="entry name" value="ESTER HYDROLASE C11ORF54"/>
    <property type="match status" value="1"/>
</dbReference>
<dbReference type="Pfam" id="PF08925">
    <property type="entry name" value="DUF1907"/>
    <property type="match status" value="2"/>
</dbReference>